<sequence>MPIDTTEMFEELDMDAIEREERLVRLLSEVTFEEHSRDGVISVTCDGWGELVDIQLKATPTRASETGDFGQEIVDLAARAASSARQHQDELKEQLNIFTGEY</sequence>
<reference evidence="1 2" key="1">
    <citation type="submission" date="2018-08" db="EMBL/GenBank/DDBJ databases">
        <title>Actinomadura jelena sp. nov., a novel Actinomycete isolated from soil in Chad.</title>
        <authorList>
            <person name="Shi L."/>
        </authorList>
    </citation>
    <scope>NUCLEOTIDE SEQUENCE [LARGE SCALE GENOMIC DNA]</scope>
    <source>
        <strain evidence="1 2">NEAU-G17</strain>
    </source>
</reference>
<keyword evidence="2" id="KW-1185">Reference proteome</keyword>
<dbReference type="AlphaFoldDB" id="A0A372JTF4"/>
<dbReference type="InterPro" id="IPR036894">
    <property type="entry name" value="YbaB-like_sf"/>
</dbReference>
<dbReference type="EMBL" id="QURH01000034">
    <property type="protein sequence ID" value="RFU43303.1"/>
    <property type="molecule type" value="Genomic_DNA"/>
</dbReference>
<organism evidence="1 2">
    <name type="scientific">Actinomadura logoneensis</name>
    <dbReference type="NCBI Taxonomy" id="2293572"/>
    <lineage>
        <taxon>Bacteria</taxon>
        <taxon>Bacillati</taxon>
        <taxon>Actinomycetota</taxon>
        <taxon>Actinomycetes</taxon>
        <taxon>Streptosporangiales</taxon>
        <taxon>Thermomonosporaceae</taxon>
        <taxon>Actinomadura</taxon>
    </lineage>
</organism>
<comment type="caution">
    <text evidence="1">The sequence shown here is derived from an EMBL/GenBank/DDBJ whole genome shotgun (WGS) entry which is preliminary data.</text>
</comment>
<protein>
    <recommendedName>
        <fullName evidence="3">YbaB/EbfC family DNA-binding protein</fullName>
    </recommendedName>
</protein>
<evidence type="ECO:0000313" key="1">
    <source>
        <dbReference type="EMBL" id="RFU43303.1"/>
    </source>
</evidence>
<proteinExistence type="predicted"/>
<accession>A0A372JTF4</accession>
<evidence type="ECO:0008006" key="3">
    <source>
        <dbReference type="Google" id="ProtNLM"/>
    </source>
</evidence>
<dbReference type="Proteomes" id="UP000261811">
    <property type="component" value="Unassembled WGS sequence"/>
</dbReference>
<name>A0A372JTF4_9ACTN</name>
<evidence type="ECO:0000313" key="2">
    <source>
        <dbReference type="Proteomes" id="UP000261811"/>
    </source>
</evidence>
<gene>
    <name evidence="1" type="ORF">DZF91_01835</name>
</gene>
<dbReference type="Gene3D" id="3.30.1310.10">
    <property type="entry name" value="Nucleoid-associated protein YbaB-like domain"/>
    <property type="match status" value="1"/>
</dbReference>